<organism evidence="3 4">
    <name type="scientific">Umezawaea tangerina</name>
    <dbReference type="NCBI Taxonomy" id="84725"/>
    <lineage>
        <taxon>Bacteria</taxon>
        <taxon>Bacillati</taxon>
        <taxon>Actinomycetota</taxon>
        <taxon>Actinomycetes</taxon>
        <taxon>Pseudonocardiales</taxon>
        <taxon>Pseudonocardiaceae</taxon>
        <taxon>Umezawaea</taxon>
    </lineage>
</organism>
<evidence type="ECO:0000256" key="1">
    <source>
        <dbReference type="ARBA" id="ARBA00022857"/>
    </source>
</evidence>
<dbReference type="EMBL" id="PVTF01000011">
    <property type="protein sequence ID" value="PRY36892.1"/>
    <property type="molecule type" value="Genomic_DNA"/>
</dbReference>
<comment type="caution">
    <text evidence="3">The sequence shown here is derived from an EMBL/GenBank/DDBJ whole genome shotgun (WGS) entry which is preliminary data.</text>
</comment>
<dbReference type="PANTHER" id="PTHR44154:SF1">
    <property type="entry name" value="QUINONE OXIDOREDUCTASE"/>
    <property type="match status" value="1"/>
</dbReference>
<dbReference type="CDD" id="cd05289">
    <property type="entry name" value="MDR_like_2"/>
    <property type="match status" value="1"/>
</dbReference>
<dbReference type="SMART" id="SM00829">
    <property type="entry name" value="PKS_ER"/>
    <property type="match status" value="1"/>
</dbReference>
<dbReference type="Gene3D" id="3.40.50.720">
    <property type="entry name" value="NAD(P)-binding Rossmann-like Domain"/>
    <property type="match status" value="1"/>
</dbReference>
<dbReference type="Gene3D" id="3.90.180.10">
    <property type="entry name" value="Medium-chain alcohol dehydrogenases, catalytic domain"/>
    <property type="match status" value="1"/>
</dbReference>
<dbReference type="InterPro" id="IPR051603">
    <property type="entry name" value="Zinc-ADH_QOR/CCCR"/>
</dbReference>
<dbReference type="InterPro" id="IPR013154">
    <property type="entry name" value="ADH-like_N"/>
</dbReference>
<dbReference type="SUPFAM" id="SSF50129">
    <property type="entry name" value="GroES-like"/>
    <property type="match status" value="1"/>
</dbReference>
<dbReference type="SUPFAM" id="SSF51735">
    <property type="entry name" value="NAD(P)-binding Rossmann-fold domains"/>
    <property type="match status" value="1"/>
</dbReference>
<evidence type="ECO:0000313" key="4">
    <source>
        <dbReference type="Proteomes" id="UP000239494"/>
    </source>
</evidence>
<protein>
    <submittedName>
        <fullName evidence="3">NADPH:quinone reductase-like Zn-dependent oxidoreductase</fullName>
    </submittedName>
</protein>
<evidence type="ECO:0000313" key="3">
    <source>
        <dbReference type="EMBL" id="PRY36892.1"/>
    </source>
</evidence>
<name>A0A2T0SU06_9PSEU</name>
<keyword evidence="1" id="KW-0521">NADP</keyword>
<dbReference type="InterPro" id="IPR020843">
    <property type="entry name" value="ER"/>
</dbReference>
<dbReference type="PANTHER" id="PTHR44154">
    <property type="entry name" value="QUINONE OXIDOREDUCTASE"/>
    <property type="match status" value="1"/>
</dbReference>
<dbReference type="Pfam" id="PF13602">
    <property type="entry name" value="ADH_zinc_N_2"/>
    <property type="match status" value="1"/>
</dbReference>
<dbReference type="AlphaFoldDB" id="A0A2T0SU06"/>
<dbReference type="Pfam" id="PF08240">
    <property type="entry name" value="ADH_N"/>
    <property type="match status" value="1"/>
</dbReference>
<proteinExistence type="predicted"/>
<reference evidence="3 4" key="1">
    <citation type="submission" date="2018-03" db="EMBL/GenBank/DDBJ databases">
        <title>Genomic Encyclopedia of Archaeal and Bacterial Type Strains, Phase II (KMG-II): from individual species to whole genera.</title>
        <authorList>
            <person name="Goeker M."/>
        </authorList>
    </citation>
    <scope>NUCLEOTIDE SEQUENCE [LARGE SCALE GENOMIC DNA]</scope>
    <source>
        <strain evidence="3 4">DSM 44720</strain>
    </source>
</reference>
<sequence length="303" mass="30992">MKAARFQRFGGPEVLEVVDLPVPRPGPGQVRIAVRAAGVNASDLKLRGGELSFGAGLPQTTGRDVAGVVDELGEGVTDVAVGDRVFGISDDGAGAAQFALLTFRAVIPESLGFVDAAGLPCALETATRALDQLHVTDGTTVLLNGASGGIGSAAVQLAVARGARVIGVAGALNQGYLSGLGAEPVTYGDGMVDRVRALAPDGVDAAVDVAGNGVLPQLVDLAGDAKNVLTLADFAGSKEHGVRFSNGFADGHAFHALAEVGRLVETGRFWLPVERTFPLARIADAHRLLENGHVRGRLVLIAD</sequence>
<gene>
    <name evidence="3" type="ORF">CLV43_111264</name>
</gene>
<dbReference type="RefSeq" id="WP_106192359.1">
    <property type="nucleotide sequence ID" value="NZ_PVTF01000011.1"/>
</dbReference>
<accession>A0A2T0SU06</accession>
<dbReference type="OrthoDB" id="3727682at2"/>
<keyword evidence="4" id="KW-1185">Reference proteome</keyword>
<feature type="domain" description="Enoyl reductase (ER)" evidence="2">
    <location>
        <begin position="10"/>
        <end position="300"/>
    </location>
</feature>
<evidence type="ECO:0000259" key="2">
    <source>
        <dbReference type="SMART" id="SM00829"/>
    </source>
</evidence>
<dbReference type="InterPro" id="IPR036291">
    <property type="entry name" value="NAD(P)-bd_dom_sf"/>
</dbReference>
<dbReference type="GO" id="GO:0016491">
    <property type="term" value="F:oxidoreductase activity"/>
    <property type="evidence" value="ECO:0007669"/>
    <property type="project" value="InterPro"/>
</dbReference>
<dbReference type="Proteomes" id="UP000239494">
    <property type="component" value="Unassembled WGS sequence"/>
</dbReference>
<dbReference type="InterPro" id="IPR011032">
    <property type="entry name" value="GroES-like_sf"/>
</dbReference>